<comment type="caution">
    <text evidence="1">The sequence shown here is derived from an EMBL/GenBank/DDBJ whole genome shotgun (WGS) entry which is preliminary data.</text>
</comment>
<accession>A0ABV2Q9F5</accession>
<name>A0ABV2Q9F5_9BURK</name>
<proteinExistence type="predicted"/>
<dbReference type="Proteomes" id="UP001549320">
    <property type="component" value="Unassembled WGS sequence"/>
</dbReference>
<reference evidence="1 2" key="1">
    <citation type="submission" date="2024-06" db="EMBL/GenBank/DDBJ databases">
        <title>Sorghum-associated microbial communities from plants grown in Nebraska, USA.</title>
        <authorList>
            <person name="Schachtman D."/>
        </authorList>
    </citation>
    <scope>NUCLEOTIDE SEQUENCE [LARGE SCALE GENOMIC DNA]</scope>
    <source>
        <strain evidence="1 2">2709</strain>
    </source>
</reference>
<organism evidence="1 2">
    <name type="scientific">Ottowia thiooxydans</name>
    <dbReference type="NCBI Taxonomy" id="219182"/>
    <lineage>
        <taxon>Bacteria</taxon>
        <taxon>Pseudomonadati</taxon>
        <taxon>Pseudomonadota</taxon>
        <taxon>Betaproteobacteria</taxon>
        <taxon>Burkholderiales</taxon>
        <taxon>Comamonadaceae</taxon>
        <taxon>Ottowia</taxon>
    </lineage>
</organism>
<keyword evidence="2" id="KW-1185">Reference proteome</keyword>
<sequence>MVISIHMRGDMFKSDQFLNMTLCPRVCSVMWAPPWGLPSCLLVFGIPGSAKLQLGIFEDSVNAPYLSTSPRPLRSQQRIDVLISPNTIKPIVLNKMRLFAHTQANRDFLGS</sequence>
<evidence type="ECO:0000313" key="1">
    <source>
        <dbReference type="EMBL" id="MET4577213.1"/>
    </source>
</evidence>
<evidence type="ECO:0000313" key="2">
    <source>
        <dbReference type="Proteomes" id="UP001549320"/>
    </source>
</evidence>
<dbReference type="EMBL" id="JBEPSH010000004">
    <property type="protein sequence ID" value="MET4577213.1"/>
    <property type="molecule type" value="Genomic_DNA"/>
</dbReference>
<gene>
    <name evidence="1" type="ORF">ABIE13_002324</name>
</gene>
<protein>
    <submittedName>
        <fullName evidence="1">Uncharacterized protein</fullName>
    </submittedName>
</protein>